<evidence type="ECO:0000313" key="3">
    <source>
        <dbReference type="EMBL" id="RKF73274.1"/>
    </source>
</evidence>
<organism evidence="3 4">
    <name type="scientific">Golovinomyces cichoracearum</name>
    <dbReference type="NCBI Taxonomy" id="62708"/>
    <lineage>
        <taxon>Eukaryota</taxon>
        <taxon>Fungi</taxon>
        <taxon>Dikarya</taxon>
        <taxon>Ascomycota</taxon>
        <taxon>Pezizomycotina</taxon>
        <taxon>Leotiomycetes</taxon>
        <taxon>Erysiphales</taxon>
        <taxon>Erysiphaceae</taxon>
        <taxon>Golovinomyces</taxon>
    </lineage>
</organism>
<accession>A0A420IFF4</accession>
<feature type="domain" description="Retrotransposon gag" evidence="2">
    <location>
        <begin position="56"/>
        <end position="136"/>
    </location>
</feature>
<evidence type="ECO:0000313" key="4">
    <source>
        <dbReference type="Proteomes" id="UP000285326"/>
    </source>
</evidence>
<sequence>MSNQSSANNFANNINSSRVSQPSEPEKSDGTRALFVTISLLSLAFAEEEEAKIRYAGSYLTGYAYTWFKPHVDQDSGDIAFACFDSFLKSLRAAFDDPDSYATAEIELESLKQDGSCAAYYASMISLFAQLGWTEPRVQIHHFW</sequence>
<gene>
    <name evidence="3" type="ORF">GcM1_245169</name>
</gene>
<dbReference type="Proteomes" id="UP000285326">
    <property type="component" value="Unassembled WGS sequence"/>
</dbReference>
<dbReference type="Pfam" id="PF03732">
    <property type="entry name" value="Retrotrans_gag"/>
    <property type="match status" value="1"/>
</dbReference>
<dbReference type="EMBL" id="MCBS01024513">
    <property type="protein sequence ID" value="RKF73274.1"/>
    <property type="molecule type" value="Genomic_DNA"/>
</dbReference>
<reference evidence="3 4" key="1">
    <citation type="journal article" date="2018" name="BMC Genomics">
        <title>Comparative genome analyses reveal sequence features reflecting distinct modes of host-adaptation between dicot and monocot powdery mildew.</title>
        <authorList>
            <person name="Wu Y."/>
            <person name="Ma X."/>
            <person name="Pan Z."/>
            <person name="Kale S.D."/>
            <person name="Song Y."/>
            <person name="King H."/>
            <person name="Zhang Q."/>
            <person name="Presley C."/>
            <person name="Deng X."/>
            <person name="Wei C.I."/>
            <person name="Xiao S."/>
        </authorList>
    </citation>
    <scope>NUCLEOTIDE SEQUENCE [LARGE SCALE GENOMIC DNA]</scope>
    <source>
        <strain evidence="3">UMSG1</strain>
    </source>
</reference>
<evidence type="ECO:0000256" key="1">
    <source>
        <dbReference type="SAM" id="MobiDB-lite"/>
    </source>
</evidence>
<feature type="compositionally biased region" description="Low complexity" evidence="1">
    <location>
        <begin position="1"/>
        <end position="17"/>
    </location>
</feature>
<name>A0A420IFF4_9PEZI</name>
<dbReference type="AlphaFoldDB" id="A0A420IFF4"/>
<feature type="region of interest" description="Disordered" evidence="1">
    <location>
        <begin position="1"/>
        <end position="28"/>
    </location>
</feature>
<proteinExistence type="predicted"/>
<comment type="caution">
    <text evidence="3">The sequence shown here is derived from an EMBL/GenBank/DDBJ whole genome shotgun (WGS) entry which is preliminary data.</text>
</comment>
<dbReference type="InterPro" id="IPR005162">
    <property type="entry name" value="Retrotrans_gag_dom"/>
</dbReference>
<protein>
    <recommendedName>
        <fullName evidence="2">Retrotransposon gag domain-containing protein</fullName>
    </recommendedName>
</protein>
<evidence type="ECO:0000259" key="2">
    <source>
        <dbReference type="Pfam" id="PF03732"/>
    </source>
</evidence>